<dbReference type="InterPro" id="IPR005297">
    <property type="entry name" value="Lipoprotein_repeat"/>
</dbReference>
<reference evidence="4" key="1">
    <citation type="journal article" date="2019" name="Int. J. Syst. Evol. Microbiol.">
        <title>The Global Catalogue of Microorganisms (GCM) 10K type strain sequencing project: providing services to taxonomists for standard genome sequencing and annotation.</title>
        <authorList>
            <consortium name="The Broad Institute Genomics Platform"/>
            <consortium name="The Broad Institute Genome Sequencing Center for Infectious Disease"/>
            <person name="Wu L."/>
            <person name="Ma J."/>
        </authorList>
    </citation>
    <scope>NUCLEOTIDE SEQUENCE [LARGE SCALE GENOMIC DNA]</scope>
    <source>
        <strain evidence="4">JCM 30846</strain>
    </source>
</reference>
<dbReference type="InterPro" id="IPR047910">
    <property type="entry name" value="SCO0930-like"/>
</dbReference>
<proteinExistence type="predicted"/>
<dbReference type="Proteomes" id="UP001499884">
    <property type="component" value="Unassembled WGS sequence"/>
</dbReference>
<feature type="compositionally biased region" description="Low complexity" evidence="1">
    <location>
        <begin position="306"/>
        <end position="325"/>
    </location>
</feature>
<accession>A0ABP7FRU7</accession>
<protein>
    <recommendedName>
        <fullName evidence="5">Lipoprotein</fullName>
    </recommendedName>
</protein>
<evidence type="ECO:0000256" key="1">
    <source>
        <dbReference type="SAM" id="MobiDB-lite"/>
    </source>
</evidence>
<keyword evidence="2" id="KW-0732">Signal</keyword>
<organism evidence="3 4">
    <name type="scientific">Streptomyces tremellae</name>
    <dbReference type="NCBI Taxonomy" id="1124239"/>
    <lineage>
        <taxon>Bacteria</taxon>
        <taxon>Bacillati</taxon>
        <taxon>Actinomycetota</taxon>
        <taxon>Actinomycetes</taxon>
        <taxon>Kitasatosporales</taxon>
        <taxon>Streptomycetaceae</taxon>
        <taxon>Streptomyces</taxon>
    </lineage>
</organism>
<gene>
    <name evidence="3" type="ORF">GCM10023082_47760</name>
</gene>
<feature type="chain" id="PRO_5046650642" description="Lipoprotein" evidence="2">
    <location>
        <begin position="20"/>
        <end position="325"/>
    </location>
</feature>
<sequence>MTKRIRTVLLFGAAATALATVSACGAGSGDAKPSAPASPAASATAGSASAEPAPSATAGTLALHDDPKLKSVVTDARGMSLYVFDKDTPNTSNCAGDCAALWPPVPAAGTSAGQGLNPDLLGSLTRADGSKQLTLAGKPLYYYAKDTRPGDVRGQGVGGVWYASAPDGWKAGVTRPALGVLDDPKLGKVLQDKDGRTLYLFTKDQPWPMKTACGSDCLATWTPTGVVTNAEAKAAGLPEKALFTFTTPGGTRQESFNCWPGYTFKGDTAPGQTNGQNVKGVWFAIKQHITAIDRGRTVPAAKGPKTPAAQGSTAASAPAGSGYGY</sequence>
<dbReference type="Pfam" id="PF03640">
    <property type="entry name" value="Lipoprotein_15"/>
    <property type="match status" value="4"/>
</dbReference>
<feature type="region of interest" description="Disordered" evidence="1">
    <location>
        <begin position="28"/>
        <end position="62"/>
    </location>
</feature>
<evidence type="ECO:0000313" key="3">
    <source>
        <dbReference type="EMBL" id="GAA3745579.1"/>
    </source>
</evidence>
<feature type="compositionally biased region" description="Low complexity" evidence="1">
    <location>
        <begin position="28"/>
        <end position="60"/>
    </location>
</feature>
<evidence type="ECO:0000256" key="2">
    <source>
        <dbReference type="SAM" id="SignalP"/>
    </source>
</evidence>
<dbReference type="PROSITE" id="PS51257">
    <property type="entry name" value="PROKAR_LIPOPROTEIN"/>
    <property type="match status" value="1"/>
</dbReference>
<dbReference type="RefSeq" id="WP_345651167.1">
    <property type="nucleotide sequence ID" value="NZ_BAABEP010000040.1"/>
</dbReference>
<dbReference type="EMBL" id="BAABEP010000040">
    <property type="protein sequence ID" value="GAA3745579.1"/>
    <property type="molecule type" value="Genomic_DNA"/>
</dbReference>
<name>A0ABP7FRU7_9ACTN</name>
<dbReference type="NCBIfam" id="NF040526">
    <property type="entry name" value="SCO0930_lipo"/>
    <property type="match status" value="1"/>
</dbReference>
<keyword evidence="4" id="KW-1185">Reference proteome</keyword>
<feature type="signal peptide" evidence="2">
    <location>
        <begin position="1"/>
        <end position="19"/>
    </location>
</feature>
<evidence type="ECO:0008006" key="5">
    <source>
        <dbReference type="Google" id="ProtNLM"/>
    </source>
</evidence>
<comment type="caution">
    <text evidence="3">The sequence shown here is derived from an EMBL/GenBank/DDBJ whole genome shotgun (WGS) entry which is preliminary data.</text>
</comment>
<dbReference type="PANTHER" id="PTHR39335:SF1">
    <property type="entry name" value="BLL4220 PROTEIN"/>
    <property type="match status" value="1"/>
</dbReference>
<dbReference type="PANTHER" id="PTHR39335">
    <property type="entry name" value="BLL4220 PROTEIN"/>
    <property type="match status" value="1"/>
</dbReference>
<feature type="region of interest" description="Disordered" evidence="1">
    <location>
        <begin position="296"/>
        <end position="325"/>
    </location>
</feature>
<evidence type="ECO:0000313" key="4">
    <source>
        <dbReference type="Proteomes" id="UP001499884"/>
    </source>
</evidence>